<dbReference type="AlphaFoldDB" id="A0AAI9IB19"/>
<evidence type="ECO:0000256" key="1">
    <source>
        <dbReference type="ARBA" id="ARBA00023015"/>
    </source>
</evidence>
<reference evidence="5 6" key="1">
    <citation type="journal article" date="2013" name="Front. Microbiol.">
        <title>The genome of the endophytic bacterium H. frisingense GSF30(T) identifies diverse strategies in the Herbaspirillum genus to interact with plants.</title>
        <authorList>
            <person name="Straub D."/>
            <person name="Rothballer M."/>
            <person name="Hartmann A."/>
            <person name="Ludewig U."/>
        </authorList>
    </citation>
    <scope>NUCLEOTIDE SEQUENCE [LARGE SCALE GENOMIC DNA]</scope>
    <source>
        <strain evidence="5 6">GSF30</strain>
    </source>
</reference>
<dbReference type="Gene3D" id="1.10.10.60">
    <property type="entry name" value="Homeodomain-like"/>
    <property type="match status" value="2"/>
</dbReference>
<dbReference type="InterPro" id="IPR018060">
    <property type="entry name" value="HTH_AraC"/>
</dbReference>
<dbReference type="GO" id="GO:0003700">
    <property type="term" value="F:DNA-binding transcription factor activity"/>
    <property type="evidence" value="ECO:0007669"/>
    <property type="project" value="InterPro"/>
</dbReference>
<dbReference type="PANTHER" id="PTHR46796:SF7">
    <property type="entry name" value="ARAC FAMILY TRANSCRIPTIONAL REGULATOR"/>
    <property type="match status" value="1"/>
</dbReference>
<name>A0AAI9IB19_9BURK</name>
<keyword evidence="1" id="KW-0805">Transcription regulation</keyword>
<gene>
    <name evidence="5" type="ORF">HFRIS_020416</name>
</gene>
<accession>A0AAI9IB19</accession>
<dbReference type="SUPFAM" id="SSF46689">
    <property type="entry name" value="Homeodomain-like"/>
    <property type="match status" value="2"/>
</dbReference>
<feature type="domain" description="HTH araC/xylS-type" evidence="4">
    <location>
        <begin position="217"/>
        <end position="315"/>
    </location>
</feature>
<dbReference type="Proteomes" id="UP000006772">
    <property type="component" value="Unassembled WGS sequence"/>
</dbReference>
<evidence type="ECO:0000256" key="3">
    <source>
        <dbReference type="ARBA" id="ARBA00023163"/>
    </source>
</evidence>
<dbReference type="EMBL" id="AEEC02000038">
    <property type="protein sequence ID" value="EOA02806.1"/>
    <property type="molecule type" value="Genomic_DNA"/>
</dbReference>
<keyword evidence="3" id="KW-0804">Transcription</keyword>
<comment type="caution">
    <text evidence="5">The sequence shown here is derived from an EMBL/GenBank/DDBJ whole genome shotgun (WGS) entry which is preliminary data.</text>
</comment>
<dbReference type="PANTHER" id="PTHR46796">
    <property type="entry name" value="HTH-TYPE TRANSCRIPTIONAL ACTIVATOR RHAS-RELATED"/>
    <property type="match status" value="1"/>
</dbReference>
<sequence>MDALSRLLSLHPVRAGLDIRCRFGQPWNLPNPALPTGVAPYHFILEGQAQLQLPDSEALTLQAGDLVILTRGAAHHLSIAPATPATQASPVRLGSTAAPVMLHVNDDQGGGSQPLSDFLCGQFHFEAPHSNALMQALPELLLVRSAELPEGDGLRTLATLLRNECGGADGQGELRSGAQAVVAGLAAALFGLALRAWLARGGPQPGLLALLAHPVLQSAMQAMLESPQEDWPLPRLAGLCHMSRATFVRRFQEVGGTTPGEVLQQLRMARAARLLSYSKLGTAQIGEAVGYQSEAAFNRVFKKYSGLGPGAYRRRSRAAEAVGEEGGG</sequence>
<dbReference type="Pfam" id="PF12833">
    <property type="entry name" value="HTH_18"/>
    <property type="match status" value="1"/>
</dbReference>
<dbReference type="GO" id="GO:0043565">
    <property type="term" value="F:sequence-specific DNA binding"/>
    <property type="evidence" value="ECO:0007669"/>
    <property type="project" value="InterPro"/>
</dbReference>
<evidence type="ECO:0000313" key="6">
    <source>
        <dbReference type="Proteomes" id="UP000006772"/>
    </source>
</evidence>
<evidence type="ECO:0000313" key="5">
    <source>
        <dbReference type="EMBL" id="EOA02806.1"/>
    </source>
</evidence>
<dbReference type="RefSeq" id="WP_006464876.1">
    <property type="nucleotide sequence ID" value="NZ_AEEC02000038.1"/>
</dbReference>
<dbReference type="InterPro" id="IPR050204">
    <property type="entry name" value="AraC_XylS_family_regulators"/>
</dbReference>
<dbReference type="SMART" id="SM00342">
    <property type="entry name" value="HTH_ARAC"/>
    <property type="match status" value="1"/>
</dbReference>
<keyword evidence="2" id="KW-0238">DNA-binding</keyword>
<dbReference type="Pfam" id="PF12852">
    <property type="entry name" value="Cupin_6"/>
    <property type="match status" value="1"/>
</dbReference>
<dbReference type="InterPro" id="IPR009057">
    <property type="entry name" value="Homeodomain-like_sf"/>
</dbReference>
<evidence type="ECO:0000256" key="2">
    <source>
        <dbReference type="ARBA" id="ARBA00023125"/>
    </source>
</evidence>
<dbReference type="InterPro" id="IPR032783">
    <property type="entry name" value="AraC_lig"/>
</dbReference>
<protein>
    <submittedName>
        <fullName evidence="5">AraC family transcriptional regulator</fullName>
    </submittedName>
</protein>
<proteinExistence type="predicted"/>
<evidence type="ECO:0000259" key="4">
    <source>
        <dbReference type="PROSITE" id="PS01124"/>
    </source>
</evidence>
<organism evidence="5 6">
    <name type="scientific">Herbaspirillum frisingense GSF30</name>
    <dbReference type="NCBI Taxonomy" id="864073"/>
    <lineage>
        <taxon>Bacteria</taxon>
        <taxon>Pseudomonadati</taxon>
        <taxon>Pseudomonadota</taxon>
        <taxon>Betaproteobacteria</taxon>
        <taxon>Burkholderiales</taxon>
        <taxon>Oxalobacteraceae</taxon>
        <taxon>Herbaspirillum</taxon>
    </lineage>
</organism>
<dbReference type="PROSITE" id="PS01124">
    <property type="entry name" value="HTH_ARAC_FAMILY_2"/>
    <property type="match status" value="1"/>
</dbReference>